<proteinExistence type="predicted"/>
<feature type="domain" description="CobE/GbiG C-terminal" evidence="1">
    <location>
        <begin position="213"/>
        <end position="329"/>
    </location>
</feature>
<dbReference type="PANTHER" id="PTHR37477">
    <property type="entry name" value="COBALT-PRECORRIN-5A HYDROLASE"/>
    <property type="match status" value="1"/>
</dbReference>
<dbReference type="RefSeq" id="WP_023275411.1">
    <property type="nucleotide sequence ID" value="NZ_CP097562.1"/>
</dbReference>
<protein>
    <submittedName>
        <fullName evidence="4">Cobalt-precorrin-5A hydrolase</fullName>
        <ecNumber evidence="4">3.7.1.12</ecNumber>
    </submittedName>
</protein>
<dbReference type="GO" id="GO:0009236">
    <property type="term" value="P:cobalamin biosynthetic process"/>
    <property type="evidence" value="ECO:0007669"/>
    <property type="project" value="InterPro"/>
</dbReference>
<dbReference type="InterPro" id="IPR052553">
    <property type="entry name" value="CbiG_hydrolase"/>
</dbReference>
<dbReference type="Gene3D" id="3.40.50.11220">
    <property type="match status" value="1"/>
</dbReference>
<dbReference type="SUPFAM" id="SSF159672">
    <property type="entry name" value="CbiG N-terminal domain-like"/>
    <property type="match status" value="1"/>
</dbReference>
<dbReference type="eggNOG" id="COG2073">
    <property type="taxonomic scope" value="Bacteria"/>
</dbReference>
<reference evidence="4" key="1">
    <citation type="journal article" date="2014" name="Genome Announc.">
        <title>Draft genome sequences of the altered schaedler flora, a defined bacterial community from gnotobiotic mice.</title>
        <authorList>
            <person name="Wannemuehler M.J."/>
            <person name="Overstreet A.M."/>
            <person name="Ward D.V."/>
            <person name="Phillips G.J."/>
        </authorList>
    </citation>
    <scope>NUCLEOTIDE SEQUENCE</scope>
    <source>
        <strain evidence="4">ASF457</strain>
    </source>
</reference>
<accession>V2QDC5</accession>
<dbReference type="InterPro" id="IPR002750">
    <property type="entry name" value="CobE/GbiG_C"/>
</dbReference>
<dbReference type="KEGG" id="msch:N508_001116"/>
<dbReference type="NCBIfam" id="NF004466">
    <property type="entry name" value="PRK05788.1-4"/>
    <property type="match status" value="1"/>
</dbReference>
<dbReference type="InterPro" id="IPR021744">
    <property type="entry name" value="CbiG_N"/>
</dbReference>
<evidence type="ECO:0000313" key="5">
    <source>
        <dbReference type="Proteomes" id="UP000017429"/>
    </source>
</evidence>
<dbReference type="EC" id="3.7.1.12" evidence="4"/>
<dbReference type="GO" id="GO:0043779">
    <property type="term" value="F:cobalt-precorrin-5A acetaldehyde-lyase activity"/>
    <property type="evidence" value="ECO:0007669"/>
    <property type="project" value="UniProtKB-EC"/>
</dbReference>
<sequence length="338" mass="37938">MDKIYIISFTQKGAELSLKLHKIYPDALLYGKYPFDNIKMLEKDIKSFTADIFYESRAVIFISAVGIAVRAVAPLIVSKNKDAAVIVLDDNGRYVIPVLSGHIGGANEMALKIAEYINAEPVITTATDINNKFAVDVWAEKNNLYIDDITMIKEVSSRLLRNEKIGFVSEYQVSGIMPDGIVADMQQECGIVIADNLEIKPYPYTMQLIPKEYVLGIGARKDAEYNYLKDFIERVLKENNIDKRKILAIASIDIKKDEKAILKLSKYLNVPFVTYSAKQLTDMQGDFTSSNFVKKITGVDNVCERAVKCFNGSEIIVKKLCENGFTLSIGHKLWQGSF</sequence>
<evidence type="ECO:0000259" key="1">
    <source>
        <dbReference type="Pfam" id="PF01890"/>
    </source>
</evidence>
<dbReference type="InterPro" id="IPR021745">
    <property type="entry name" value="CbiG_mid"/>
</dbReference>
<organism evidence="4 5">
    <name type="scientific">Mucispirillum schaedleri ASF457</name>
    <dbReference type="NCBI Taxonomy" id="1379858"/>
    <lineage>
        <taxon>Bacteria</taxon>
        <taxon>Pseudomonadati</taxon>
        <taxon>Deferribacterota</taxon>
        <taxon>Deferribacteres</taxon>
        <taxon>Deferribacterales</taxon>
        <taxon>Mucispirillaceae</taxon>
        <taxon>Mucispirillum</taxon>
    </lineage>
</organism>
<dbReference type="PANTHER" id="PTHR37477:SF1">
    <property type="entry name" value="COBALT-PRECORRIN-5A HYDROLASE"/>
    <property type="match status" value="1"/>
</dbReference>
<dbReference type="Proteomes" id="UP000017429">
    <property type="component" value="Chromosome"/>
</dbReference>
<feature type="domain" description="Cobalamin synthesis G N-terminal" evidence="2">
    <location>
        <begin position="49"/>
        <end position="128"/>
    </location>
</feature>
<dbReference type="Pfam" id="PF01890">
    <property type="entry name" value="CbiG_C"/>
    <property type="match status" value="1"/>
</dbReference>
<dbReference type="InterPro" id="IPR036518">
    <property type="entry name" value="CobE/GbiG_C_sf"/>
</dbReference>
<dbReference type="EMBL" id="CP097562">
    <property type="protein sequence ID" value="USF24041.1"/>
    <property type="molecule type" value="Genomic_DNA"/>
</dbReference>
<dbReference type="AlphaFoldDB" id="V2QDC5"/>
<dbReference type="SUPFAM" id="SSF159664">
    <property type="entry name" value="CobE/GbiG C-terminal domain-like"/>
    <property type="match status" value="1"/>
</dbReference>
<feature type="domain" description="Cobalamin biosynthesis central region" evidence="3">
    <location>
        <begin position="133"/>
        <end position="176"/>
    </location>
</feature>
<dbReference type="InterPro" id="IPR038029">
    <property type="entry name" value="GbiG_N_sf"/>
</dbReference>
<reference evidence="4" key="2">
    <citation type="submission" date="2022-05" db="EMBL/GenBank/DDBJ databases">
        <authorList>
            <person name="Proctor A.L."/>
            <person name="Phillips G.J."/>
            <person name="Wannemuehler M.J."/>
        </authorList>
    </citation>
    <scope>NUCLEOTIDE SEQUENCE</scope>
    <source>
        <strain evidence="4">ASF457</strain>
    </source>
</reference>
<dbReference type="Pfam" id="PF11761">
    <property type="entry name" value="CbiG_mid"/>
    <property type="match status" value="1"/>
</dbReference>
<evidence type="ECO:0000259" key="2">
    <source>
        <dbReference type="Pfam" id="PF11760"/>
    </source>
</evidence>
<keyword evidence="5" id="KW-1185">Reference proteome</keyword>
<gene>
    <name evidence="4" type="primary">cbiG</name>
    <name evidence="4" type="ORF">N508_001116</name>
</gene>
<reference evidence="4" key="3">
    <citation type="submission" date="2022-06" db="EMBL/GenBank/DDBJ databases">
        <title>Resources to Facilitate Use of the Altered Schaedler Flora (ASF) Mouse Model to Study Microbiome Function.</title>
        <authorList>
            <person name="Proctor A."/>
            <person name="Parvinroo S."/>
            <person name="Richie T."/>
            <person name="Jia X."/>
            <person name="Lee S.T.M."/>
            <person name="Karp P.D."/>
            <person name="Paley S."/>
            <person name="Kostic A.D."/>
            <person name="Pierre J.F."/>
            <person name="Wannemuehler M.J."/>
            <person name="Phillips G.J."/>
        </authorList>
    </citation>
    <scope>NUCLEOTIDE SEQUENCE</scope>
    <source>
        <strain evidence="4">ASF457</strain>
    </source>
</reference>
<dbReference type="Pfam" id="PF11760">
    <property type="entry name" value="CbiG_N"/>
    <property type="match status" value="1"/>
</dbReference>
<evidence type="ECO:0000313" key="4">
    <source>
        <dbReference type="EMBL" id="USF24041.1"/>
    </source>
</evidence>
<name>V2QDC5_9BACT</name>
<evidence type="ECO:0000259" key="3">
    <source>
        <dbReference type="Pfam" id="PF11761"/>
    </source>
</evidence>
<dbReference type="Gene3D" id="3.30.420.180">
    <property type="entry name" value="CobE/GbiG C-terminal domain"/>
    <property type="match status" value="1"/>
</dbReference>
<keyword evidence="4" id="KW-0378">Hydrolase</keyword>